<comment type="caution">
    <text evidence="2">The sequence shown here is derived from an EMBL/GenBank/DDBJ whole genome shotgun (WGS) entry which is preliminary data.</text>
</comment>
<reference evidence="2" key="1">
    <citation type="submission" date="2022-04" db="EMBL/GenBank/DDBJ databases">
        <title>Carnegiea gigantea Genome sequencing and assembly v2.</title>
        <authorList>
            <person name="Copetti D."/>
            <person name="Sanderson M.J."/>
            <person name="Burquez A."/>
            <person name="Wojciechowski M.F."/>
        </authorList>
    </citation>
    <scope>NUCLEOTIDE SEQUENCE</scope>
    <source>
        <strain evidence="2">SGP5-SGP5p</strain>
        <tissue evidence="2">Aerial part</tissue>
    </source>
</reference>
<dbReference type="InterPro" id="IPR016181">
    <property type="entry name" value="Acyl_CoA_acyltransferase"/>
</dbReference>
<name>A0A9Q1QD02_9CARY</name>
<feature type="domain" description="N-acetyltransferase" evidence="1">
    <location>
        <begin position="3"/>
        <end position="166"/>
    </location>
</feature>
<evidence type="ECO:0000313" key="2">
    <source>
        <dbReference type="EMBL" id="KAJ8437607.1"/>
    </source>
</evidence>
<sequence length="396" mass="44432">MDITLRKYQLSDVDSFMEWACDPEVLPHTSLQLRINHKSSKEDILSYLNQVVIPHPWYRAICLDSRPIGSICIEPAGIAEPHRARATLSCALGRQYWSRGIATVAARKALSDAFKELPHLNRIQAFVLPTNKASQRPLEKLGFLKEGVLRNYFTLNGQGRAKLPYASGRNYWGRGITTHVIRRSVLAAFEERPWLLRIEAVVCPNKKATLRVLEKLGLIKEGLGLLRNYMIVDGEGVDYVIYSLLSPDPMKRWDAHYTGRRGGDSEGDTLGRVNRFVERKPEVGHSHQPPVGFICIEPQLRSINDVHRGSILRFRTSLLGPSITISAIKRAVSTAIRQLPQIGRIEAFTIPNKASQRVLKKSGFLEEGLLRKHPILNGQAGDLLIFSILSADPISI</sequence>
<keyword evidence="3" id="KW-1185">Reference proteome</keyword>
<proteinExistence type="predicted"/>
<dbReference type="PROSITE" id="PS51186">
    <property type="entry name" value="GNAT"/>
    <property type="match status" value="1"/>
</dbReference>
<organism evidence="2 3">
    <name type="scientific">Carnegiea gigantea</name>
    <dbReference type="NCBI Taxonomy" id="171969"/>
    <lineage>
        <taxon>Eukaryota</taxon>
        <taxon>Viridiplantae</taxon>
        <taxon>Streptophyta</taxon>
        <taxon>Embryophyta</taxon>
        <taxon>Tracheophyta</taxon>
        <taxon>Spermatophyta</taxon>
        <taxon>Magnoliopsida</taxon>
        <taxon>eudicotyledons</taxon>
        <taxon>Gunneridae</taxon>
        <taxon>Pentapetalae</taxon>
        <taxon>Caryophyllales</taxon>
        <taxon>Cactineae</taxon>
        <taxon>Cactaceae</taxon>
        <taxon>Cactoideae</taxon>
        <taxon>Echinocereeae</taxon>
        <taxon>Carnegiea</taxon>
    </lineage>
</organism>
<dbReference type="GO" id="GO:0016747">
    <property type="term" value="F:acyltransferase activity, transferring groups other than amino-acyl groups"/>
    <property type="evidence" value="ECO:0007669"/>
    <property type="project" value="InterPro"/>
</dbReference>
<protein>
    <recommendedName>
        <fullName evidence="1">N-acetyltransferase domain-containing protein</fullName>
    </recommendedName>
</protein>
<dbReference type="EMBL" id="JAKOGI010000291">
    <property type="protein sequence ID" value="KAJ8437607.1"/>
    <property type="molecule type" value="Genomic_DNA"/>
</dbReference>
<evidence type="ECO:0000259" key="1">
    <source>
        <dbReference type="PROSITE" id="PS51186"/>
    </source>
</evidence>
<dbReference type="OrthoDB" id="630895at2759"/>
<accession>A0A9Q1QD02</accession>
<gene>
    <name evidence="2" type="ORF">Cgig2_005358</name>
</gene>
<dbReference type="Pfam" id="PF13302">
    <property type="entry name" value="Acetyltransf_3"/>
    <property type="match status" value="1"/>
</dbReference>
<dbReference type="Proteomes" id="UP001153076">
    <property type="component" value="Unassembled WGS sequence"/>
</dbReference>
<dbReference type="AlphaFoldDB" id="A0A9Q1QD02"/>
<dbReference type="InterPro" id="IPR000182">
    <property type="entry name" value="GNAT_dom"/>
</dbReference>
<dbReference type="Gene3D" id="3.40.630.30">
    <property type="match status" value="3"/>
</dbReference>
<evidence type="ECO:0000313" key="3">
    <source>
        <dbReference type="Proteomes" id="UP001153076"/>
    </source>
</evidence>
<dbReference type="SUPFAM" id="SSF55729">
    <property type="entry name" value="Acyl-CoA N-acyltransferases (Nat)"/>
    <property type="match status" value="3"/>
</dbReference>
<dbReference type="PANTHER" id="PTHR46067">
    <property type="entry name" value="ACYL-COA N-ACYLTRANSFERASES (NAT) SUPERFAMILY PROTEIN"/>
    <property type="match status" value="1"/>
</dbReference>
<dbReference type="PANTHER" id="PTHR46067:SF24">
    <property type="entry name" value="ACYL-COA N-ACYLTRANSFERASES (NAT) SUPERFAMILY PROTEIN"/>
    <property type="match status" value="1"/>
</dbReference>